<name>A0A933L189_9HYPH</name>
<dbReference type="AlphaFoldDB" id="A0A933L189"/>
<dbReference type="InterPro" id="IPR051311">
    <property type="entry name" value="DedA_domain"/>
</dbReference>
<protein>
    <submittedName>
        <fullName evidence="8">DedA family protein</fullName>
    </submittedName>
</protein>
<dbReference type="GO" id="GO:0005886">
    <property type="term" value="C:plasma membrane"/>
    <property type="evidence" value="ECO:0007669"/>
    <property type="project" value="UniProtKB-SubCell"/>
</dbReference>
<comment type="subcellular location">
    <subcellularLocation>
        <location evidence="1">Cell membrane</location>
        <topology evidence="1">Multi-pass membrane protein</topology>
    </subcellularLocation>
</comment>
<evidence type="ECO:0000313" key="8">
    <source>
        <dbReference type="EMBL" id="MBI4922108.1"/>
    </source>
</evidence>
<evidence type="ECO:0000256" key="5">
    <source>
        <dbReference type="ARBA" id="ARBA00023136"/>
    </source>
</evidence>
<organism evidence="8 9">
    <name type="scientific">Devosia nanyangense</name>
    <dbReference type="NCBI Taxonomy" id="1228055"/>
    <lineage>
        <taxon>Bacteria</taxon>
        <taxon>Pseudomonadati</taxon>
        <taxon>Pseudomonadota</taxon>
        <taxon>Alphaproteobacteria</taxon>
        <taxon>Hyphomicrobiales</taxon>
        <taxon>Devosiaceae</taxon>
        <taxon>Devosia</taxon>
    </lineage>
</organism>
<feature type="transmembrane region" description="Helical" evidence="6">
    <location>
        <begin position="168"/>
        <end position="190"/>
    </location>
</feature>
<evidence type="ECO:0000256" key="3">
    <source>
        <dbReference type="ARBA" id="ARBA00022692"/>
    </source>
</evidence>
<evidence type="ECO:0000259" key="7">
    <source>
        <dbReference type="Pfam" id="PF09335"/>
    </source>
</evidence>
<keyword evidence="4 6" id="KW-1133">Transmembrane helix</keyword>
<feature type="transmembrane region" description="Helical" evidence="6">
    <location>
        <begin position="12"/>
        <end position="30"/>
    </location>
</feature>
<feature type="transmembrane region" description="Helical" evidence="6">
    <location>
        <begin position="138"/>
        <end position="162"/>
    </location>
</feature>
<evidence type="ECO:0000256" key="4">
    <source>
        <dbReference type="ARBA" id="ARBA00022989"/>
    </source>
</evidence>
<evidence type="ECO:0000313" key="9">
    <source>
        <dbReference type="Proteomes" id="UP000782610"/>
    </source>
</evidence>
<dbReference type="PANTHER" id="PTHR42709:SF6">
    <property type="entry name" value="UNDECAPRENYL PHOSPHATE TRANSPORTER A"/>
    <property type="match status" value="1"/>
</dbReference>
<keyword evidence="2" id="KW-1003">Cell membrane</keyword>
<dbReference type="Proteomes" id="UP000782610">
    <property type="component" value="Unassembled WGS sequence"/>
</dbReference>
<dbReference type="EMBL" id="JACRAF010000028">
    <property type="protein sequence ID" value="MBI4922108.1"/>
    <property type="molecule type" value="Genomic_DNA"/>
</dbReference>
<proteinExistence type="predicted"/>
<sequence>MADWIVATISQYGYPGIFLLMLLEAVFPPIPSELIAPFAGYAAARGDLDPIGVLVSASLGSVAGMVPWYLAGRLIGLERVRHLADRFGRWFAILPQDIDRAASWFGRFGALVVLFGRLLPIIRTVISVPAGLARMPVLYFAGASLAGILIWNAALIAAGYLLHEQYQLVGRFLEPLTIAVLAGMVLAYLWRIVTWRRS</sequence>
<accession>A0A933L189</accession>
<dbReference type="InterPro" id="IPR032816">
    <property type="entry name" value="VTT_dom"/>
</dbReference>
<dbReference type="Pfam" id="PF09335">
    <property type="entry name" value="VTT_dom"/>
    <property type="match status" value="1"/>
</dbReference>
<reference evidence="8" key="1">
    <citation type="submission" date="2020-07" db="EMBL/GenBank/DDBJ databases">
        <title>Huge and variable diversity of episymbiotic CPR bacteria and DPANN archaea in groundwater ecosystems.</title>
        <authorList>
            <person name="He C.Y."/>
            <person name="Keren R."/>
            <person name="Whittaker M."/>
            <person name="Farag I.F."/>
            <person name="Doudna J."/>
            <person name="Cate J.H.D."/>
            <person name="Banfield J.F."/>
        </authorList>
    </citation>
    <scope>NUCLEOTIDE SEQUENCE</scope>
    <source>
        <strain evidence="8">NC_groundwater_1586_Pr3_B-0.1um_66_15</strain>
    </source>
</reference>
<dbReference type="PANTHER" id="PTHR42709">
    <property type="entry name" value="ALKALINE PHOSPHATASE LIKE PROTEIN"/>
    <property type="match status" value="1"/>
</dbReference>
<gene>
    <name evidence="8" type="ORF">HY834_10185</name>
</gene>
<evidence type="ECO:0000256" key="6">
    <source>
        <dbReference type="SAM" id="Phobius"/>
    </source>
</evidence>
<keyword evidence="5 6" id="KW-0472">Membrane</keyword>
<keyword evidence="3 6" id="KW-0812">Transmembrane</keyword>
<feature type="domain" description="VTT" evidence="7">
    <location>
        <begin position="30"/>
        <end position="160"/>
    </location>
</feature>
<feature type="transmembrane region" description="Helical" evidence="6">
    <location>
        <begin position="51"/>
        <end position="71"/>
    </location>
</feature>
<evidence type="ECO:0000256" key="2">
    <source>
        <dbReference type="ARBA" id="ARBA00022475"/>
    </source>
</evidence>
<comment type="caution">
    <text evidence="8">The sequence shown here is derived from an EMBL/GenBank/DDBJ whole genome shotgun (WGS) entry which is preliminary data.</text>
</comment>
<evidence type="ECO:0000256" key="1">
    <source>
        <dbReference type="ARBA" id="ARBA00004651"/>
    </source>
</evidence>
<feature type="transmembrane region" description="Helical" evidence="6">
    <location>
        <begin position="104"/>
        <end position="126"/>
    </location>
</feature>